<dbReference type="OrthoDB" id="140937at2"/>
<dbReference type="Pfam" id="PF18896">
    <property type="entry name" value="SLT_3"/>
    <property type="match status" value="1"/>
</dbReference>
<feature type="domain" description="Transglycosylase SLT" evidence="2">
    <location>
        <begin position="8"/>
        <end position="86"/>
    </location>
</feature>
<dbReference type="RefSeq" id="WP_131891922.1">
    <property type="nucleotide sequence ID" value="NZ_SMKU01000039.1"/>
</dbReference>
<dbReference type="AlphaFoldDB" id="A0A4R5C2G3"/>
<dbReference type="Proteomes" id="UP000294513">
    <property type="component" value="Unassembled WGS sequence"/>
</dbReference>
<evidence type="ECO:0000259" key="2">
    <source>
        <dbReference type="Pfam" id="PF18896"/>
    </source>
</evidence>
<evidence type="ECO:0000256" key="1">
    <source>
        <dbReference type="SAM" id="MobiDB-lite"/>
    </source>
</evidence>
<proteinExistence type="predicted"/>
<evidence type="ECO:0000313" key="3">
    <source>
        <dbReference type="EMBL" id="TDD92506.1"/>
    </source>
</evidence>
<evidence type="ECO:0000313" key="4">
    <source>
        <dbReference type="Proteomes" id="UP000294513"/>
    </source>
</evidence>
<accession>A0A4R5C2G3</accession>
<dbReference type="EMBL" id="SMKU01000039">
    <property type="protein sequence ID" value="TDD92506.1"/>
    <property type="molecule type" value="Genomic_DNA"/>
</dbReference>
<gene>
    <name evidence="3" type="ORF">E1298_10840</name>
</gene>
<protein>
    <recommendedName>
        <fullName evidence="2">Transglycosylase SLT domain-containing protein</fullName>
    </recommendedName>
</protein>
<organism evidence="3 4">
    <name type="scientific">Actinomadura rubrisoli</name>
    <dbReference type="NCBI Taxonomy" id="2530368"/>
    <lineage>
        <taxon>Bacteria</taxon>
        <taxon>Bacillati</taxon>
        <taxon>Actinomycetota</taxon>
        <taxon>Actinomycetes</taxon>
        <taxon>Streptosporangiales</taxon>
        <taxon>Thermomonosporaceae</taxon>
        <taxon>Actinomadura</taxon>
    </lineage>
</organism>
<feature type="region of interest" description="Disordered" evidence="1">
    <location>
        <begin position="114"/>
        <end position="137"/>
    </location>
</feature>
<feature type="compositionally biased region" description="Gly residues" evidence="1">
    <location>
        <begin position="122"/>
        <end position="134"/>
    </location>
</feature>
<dbReference type="Gene3D" id="1.10.530.10">
    <property type="match status" value="1"/>
</dbReference>
<feature type="region of interest" description="Disordered" evidence="1">
    <location>
        <begin position="282"/>
        <end position="339"/>
    </location>
</feature>
<feature type="compositionally biased region" description="Basic residues" evidence="1">
    <location>
        <begin position="316"/>
        <end position="328"/>
    </location>
</feature>
<comment type="caution">
    <text evidence="3">The sequence shown here is derived from an EMBL/GenBank/DDBJ whole genome shotgun (WGS) entry which is preliminary data.</text>
</comment>
<feature type="compositionally biased region" description="Basic and acidic residues" evidence="1">
    <location>
        <begin position="305"/>
        <end position="315"/>
    </location>
</feature>
<keyword evidence="4" id="KW-1185">Reference proteome</keyword>
<dbReference type="SUPFAM" id="SSF53955">
    <property type="entry name" value="Lysozyme-like"/>
    <property type="match status" value="1"/>
</dbReference>
<reference evidence="3 4" key="1">
    <citation type="submission" date="2019-03" db="EMBL/GenBank/DDBJ databases">
        <title>Draft genome sequences of novel Actinobacteria.</title>
        <authorList>
            <person name="Sahin N."/>
            <person name="Ay H."/>
            <person name="Saygin H."/>
        </authorList>
    </citation>
    <scope>NUCLEOTIDE SEQUENCE [LARGE SCALE GENOMIC DNA]</scope>
    <source>
        <strain evidence="3 4">H3C3</strain>
    </source>
</reference>
<sequence length="435" mass="48029">MSPGEIADVAAKAGFRGRDLEVAVAVALAESSGRPGSNAAGPEDSRGLWQINSAHFGGLDEDRLYEPLYNAKAAHRVWEESKSFRPDPWNAWSTYQNGLHKPFLDDARRAIVRHGQAHGKPSHGGGPGAGGGEKAGLRPWRVPARPFGGGMRKVLVDGEQLHALTRRLTELLATVETTYHRCRRERDDLGTLDLGDDLLENKLRHRLDEALDDWDGLRRLPYLMSRDIGYVVEAWRRFSGADRGEARTTVESLIRSLREEHGSKGSAAHVAALLRALYGPDRGPGVRHHLPPSGPKHGPKHGPRHGSDRGSDRGGGHKPGHGPGHARPHTPERISLRGLAEIGQRRFNLTIREMEPFDKVDPVHAQGSWHYRNRAFDASGSPQEMSRFADWVSDHYGRQLKELFWNGPGARNIKNGEQVGKGFVSGHTDHVHVAM</sequence>
<name>A0A4R5C2G3_9ACTN</name>
<dbReference type="InterPro" id="IPR023346">
    <property type="entry name" value="Lysozyme-like_dom_sf"/>
</dbReference>
<dbReference type="InterPro" id="IPR043992">
    <property type="entry name" value="SLT_3"/>
</dbReference>